<dbReference type="AlphaFoldDB" id="A0A532V040"/>
<dbReference type="NCBIfam" id="TIGR00697">
    <property type="entry name" value="queuosine precursor transporter"/>
    <property type="match status" value="1"/>
</dbReference>
<dbReference type="GO" id="GO:0005886">
    <property type="term" value="C:plasma membrane"/>
    <property type="evidence" value="ECO:0007669"/>
    <property type="project" value="UniProtKB-SubCell"/>
</dbReference>
<dbReference type="PANTHER" id="PTHR34300">
    <property type="entry name" value="QUEUOSINE PRECURSOR TRANSPORTER-RELATED"/>
    <property type="match status" value="1"/>
</dbReference>
<proteinExistence type="inferred from homology"/>
<evidence type="ECO:0000313" key="2">
    <source>
        <dbReference type="EMBL" id="TKJ40570.1"/>
    </source>
</evidence>
<keyword evidence="1" id="KW-1133">Transmembrane helix</keyword>
<comment type="caution">
    <text evidence="2">The sequence shown here is derived from an EMBL/GenBank/DDBJ whole genome shotgun (WGS) entry which is preliminary data.</text>
</comment>
<dbReference type="Pfam" id="PF02592">
    <property type="entry name" value="Vut_1"/>
    <property type="match status" value="1"/>
</dbReference>
<reference evidence="2 3" key="1">
    <citation type="submission" date="2017-06" db="EMBL/GenBank/DDBJ databases">
        <title>Novel microbial phyla capable of carbon fixation and sulfur reduction in deep-sea sediments.</title>
        <authorList>
            <person name="Huang J."/>
            <person name="Baker B."/>
            <person name="Wang Y."/>
        </authorList>
    </citation>
    <scope>NUCLEOTIDE SEQUENCE [LARGE SCALE GENOMIC DNA]</scope>
    <source>
        <strain evidence="2">B3_TA06</strain>
    </source>
</reference>
<organism evidence="2 3">
    <name type="scientific">candidate division TA06 bacterium B3_TA06</name>
    <dbReference type="NCBI Taxonomy" id="2012487"/>
    <lineage>
        <taxon>Bacteria</taxon>
        <taxon>Bacteria division TA06</taxon>
    </lineage>
</organism>
<evidence type="ECO:0000256" key="1">
    <source>
        <dbReference type="HAMAP-Rule" id="MF_02088"/>
    </source>
</evidence>
<accession>A0A532V040</accession>
<feature type="transmembrane region" description="Helical" evidence="1">
    <location>
        <begin position="15"/>
        <end position="35"/>
    </location>
</feature>
<dbReference type="Proteomes" id="UP000317778">
    <property type="component" value="Unassembled WGS sequence"/>
</dbReference>
<sequence length="245" mass="27219">MAKGKPLDHPTRFRYYDLVMAAFVTVLLVSNIASAARIVKIWFFTFDAGTLLFPLAYIFGDVLTEVYGYARARRVIWVGFAANALMSGLLMLIGILPWAGFGPSTSAYYEVLGFTPRIVAASLVAYWAGEFSNSFVLAKMKVWTKGRFLWSRTIGSTLVGQGVDTGVFILVAFLGAFRGSELLSLIISNYIFKVGVEVLFTPITYLIVGGLKRAEGVDHYDRKTNFNPFHLFTPRSNFVPPRGPR</sequence>
<feature type="transmembrane region" description="Helical" evidence="1">
    <location>
        <begin position="158"/>
        <end position="178"/>
    </location>
</feature>
<keyword evidence="1" id="KW-0472">Membrane</keyword>
<protein>
    <recommendedName>
        <fullName evidence="1">Probable queuosine precursor transporter</fullName>
        <shortName evidence="1">Q precursor transporter</shortName>
    </recommendedName>
</protein>
<dbReference type="PANTHER" id="PTHR34300:SF2">
    <property type="entry name" value="QUEUOSINE PRECURSOR TRANSPORTER-RELATED"/>
    <property type="match status" value="1"/>
</dbReference>
<keyword evidence="1" id="KW-0812">Transmembrane</keyword>
<dbReference type="EMBL" id="NJBO01000017">
    <property type="protein sequence ID" value="TKJ40570.1"/>
    <property type="molecule type" value="Genomic_DNA"/>
</dbReference>
<feature type="transmembrane region" description="Helical" evidence="1">
    <location>
        <begin position="118"/>
        <end position="138"/>
    </location>
</feature>
<comment type="subcellular location">
    <subcellularLocation>
        <location evidence="1">Cell membrane</location>
        <topology evidence="1">Multi-pass membrane protein</topology>
    </subcellularLocation>
</comment>
<keyword evidence="1" id="KW-0813">Transport</keyword>
<feature type="transmembrane region" description="Helical" evidence="1">
    <location>
        <begin position="190"/>
        <end position="208"/>
    </location>
</feature>
<dbReference type="HAMAP" id="MF_02088">
    <property type="entry name" value="Q_prec_transport"/>
    <property type="match status" value="1"/>
</dbReference>
<name>A0A532V040_UNCT6</name>
<feature type="transmembrane region" description="Helical" evidence="1">
    <location>
        <begin position="41"/>
        <end position="63"/>
    </location>
</feature>
<comment type="similarity">
    <text evidence="1">Belongs to the vitamin uptake transporter (VUT/ECF) (TC 2.A.88) family. Q precursor transporter subfamily.</text>
</comment>
<dbReference type="GO" id="GO:0022857">
    <property type="term" value="F:transmembrane transporter activity"/>
    <property type="evidence" value="ECO:0007669"/>
    <property type="project" value="UniProtKB-UniRule"/>
</dbReference>
<comment type="function">
    <text evidence="1">Involved in the import of queuosine (Q) precursors, required for Q precursor salvage.</text>
</comment>
<feature type="transmembrane region" description="Helical" evidence="1">
    <location>
        <begin position="75"/>
        <end position="98"/>
    </location>
</feature>
<evidence type="ECO:0000313" key="3">
    <source>
        <dbReference type="Proteomes" id="UP000317778"/>
    </source>
</evidence>
<gene>
    <name evidence="2" type="ORF">CEE36_09280</name>
</gene>
<dbReference type="InterPro" id="IPR003744">
    <property type="entry name" value="YhhQ"/>
</dbReference>
<keyword evidence="1" id="KW-1003">Cell membrane</keyword>